<dbReference type="InterPro" id="IPR016181">
    <property type="entry name" value="Acyl_CoA_acyltransferase"/>
</dbReference>
<evidence type="ECO:0000313" key="5">
    <source>
        <dbReference type="EMBL" id="TPX51948.1"/>
    </source>
</evidence>
<dbReference type="Gene3D" id="3.40.630.30">
    <property type="match status" value="1"/>
</dbReference>
<comment type="similarity">
    <text evidence="1">Belongs to the acetyltransferase family. GNAT subfamily.</text>
</comment>
<dbReference type="SUPFAM" id="SSF55729">
    <property type="entry name" value="Acyl-CoA N-acyltransferases (Nat)"/>
    <property type="match status" value="1"/>
</dbReference>
<protein>
    <recommendedName>
        <fullName evidence="4">N-acetyltransferase domain-containing protein</fullName>
    </recommendedName>
</protein>
<dbReference type="PROSITE" id="PS51186">
    <property type="entry name" value="GNAT"/>
    <property type="match status" value="1"/>
</dbReference>
<evidence type="ECO:0000256" key="2">
    <source>
        <dbReference type="ARBA" id="ARBA00022679"/>
    </source>
</evidence>
<evidence type="ECO:0000256" key="3">
    <source>
        <dbReference type="ARBA" id="ARBA00023315"/>
    </source>
</evidence>
<sequence length="211" mass="23790">MKINSNTVLTGSSVSLVPYLAHHVETYHTWMTDPFLLEMTASEPLSLKEEYEMQQSWAIDESKMTFIILSKLLQSDNNSNNKSPPPPQEQQLLGRMVGDVNLYFTDFEDAMGRPEIEVMIAEPSVRRKGLGLEALQLIMQYAVERVPSIHTFVAKVSLKNDASRALFTKKLGFVEVSVSQVFGEVTLEKKVEKSDFAGRTLLVSEYKALKN</sequence>
<dbReference type="AlphaFoldDB" id="A0A507DM37"/>
<dbReference type="OrthoDB" id="5043642at2759"/>
<dbReference type="Proteomes" id="UP000320333">
    <property type="component" value="Unassembled WGS sequence"/>
</dbReference>
<dbReference type="InterPro" id="IPR000182">
    <property type="entry name" value="GNAT_dom"/>
</dbReference>
<dbReference type="EMBL" id="QEAP01001096">
    <property type="protein sequence ID" value="TPX51948.1"/>
    <property type="molecule type" value="Genomic_DNA"/>
</dbReference>
<dbReference type="PANTHER" id="PTHR13256:SF16">
    <property type="entry name" value="ALPHA_BETA-TUBULIN-N-ACETYLTRANSFERASE 9"/>
    <property type="match status" value="1"/>
</dbReference>
<keyword evidence="3" id="KW-0012">Acyltransferase</keyword>
<organism evidence="5 6">
    <name type="scientific">Chytriomyces confervae</name>
    <dbReference type="NCBI Taxonomy" id="246404"/>
    <lineage>
        <taxon>Eukaryota</taxon>
        <taxon>Fungi</taxon>
        <taxon>Fungi incertae sedis</taxon>
        <taxon>Chytridiomycota</taxon>
        <taxon>Chytridiomycota incertae sedis</taxon>
        <taxon>Chytridiomycetes</taxon>
        <taxon>Chytridiales</taxon>
        <taxon>Chytriomycetaceae</taxon>
        <taxon>Chytriomyces</taxon>
    </lineage>
</organism>
<gene>
    <name evidence="5" type="ORF">CcCBS67573_g09978</name>
</gene>
<reference evidence="5 6" key="1">
    <citation type="journal article" date="2019" name="Sci. Rep.">
        <title>Comparative genomics of chytrid fungi reveal insights into the obligate biotrophic and pathogenic lifestyle of Synchytrium endobioticum.</title>
        <authorList>
            <person name="van de Vossenberg B.T.L.H."/>
            <person name="Warris S."/>
            <person name="Nguyen H.D.T."/>
            <person name="van Gent-Pelzer M.P.E."/>
            <person name="Joly D.L."/>
            <person name="van de Geest H.C."/>
            <person name="Bonants P.J.M."/>
            <person name="Smith D.S."/>
            <person name="Levesque C.A."/>
            <person name="van der Lee T.A.J."/>
        </authorList>
    </citation>
    <scope>NUCLEOTIDE SEQUENCE [LARGE SCALE GENOMIC DNA]</scope>
    <source>
        <strain evidence="5 6">CBS 675.73</strain>
    </source>
</reference>
<dbReference type="InterPro" id="IPR039135">
    <property type="entry name" value="NAT9-like"/>
</dbReference>
<comment type="caution">
    <text evidence="5">The sequence shown here is derived from an EMBL/GenBank/DDBJ whole genome shotgun (WGS) entry which is preliminary data.</text>
</comment>
<name>A0A507DM37_9FUNG</name>
<keyword evidence="6" id="KW-1185">Reference proteome</keyword>
<feature type="domain" description="N-acetyltransferase" evidence="4">
    <location>
        <begin position="37"/>
        <end position="192"/>
    </location>
</feature>
<evidence type="ECO:0000259" key="4">
    <source>
        <dbReference type="PROSITE" id="PS51186"/>
    </source>
</evidence>
<dbReference type="STRING" id="246404.A0A507DM37"/>
<accession>A0A507DM37</accession>
<keyword evidence="2" id="KW-0808">Transferase</keyword>
<proteinExistence type="inferred from homology"/>
<dbReference type="Pfam" id="PF13302">
    <property type="entry name" value="Acetyltransf_3"/>
    <property type="match status" value="1"/>
</dbReference>
<evidence type="ECO:0000256" key="1">
    <source>
        <dbReference type="ARBA" id="ARBA00009342"/>
    </source>
</evidence>
<dbReference type="PANTHER" id="PTHR13256">
    <property type="entry name" value="N-ACETYLTRANSFERASE 9"/>
    <property type="match status" value="1"/>
</dbReference>
<dbReference type="GO" id="GO:0008080">
    <property type="term" value="F:N-acetyltransferase activity"/>
    <property type="evidence" value="ECO:0007669"/>
    <property type="project" value="InterPro"/>
</dbReference>
<evidence type="ECO:0000313" key="6">
    <source>
        <dbReference type="Proteomes" id="UP000320333"/>
    </source>
</evidence>